<dbReference type="VEuPathDB" id="FungiDB:PV07_02541"/>
<organism evidence="2 3">
    <name type="scientific">Cladophialophora immunda</name>
    <dbReference type="NCBI Taxonomy" id="569365"/>
    <lineage>
        <taxon>Eukaryota</taxon>
        <taxon>Fungi</taxon>
        <taxon>Dikarya</taxon>
        <taxon>Ascomycota</taxon>
        <taxon>Pezizomycotina</taxon>
        <taxon>Eurotiomycetes</taxon>
        <taxon>Chaetothyriomycetidae</taxon>
        <taxon>Chaetothyriales</taxon>
        <taxon>Herpotrichiellaceae</taxon>
        <taxon>Cladophialophora</taxon>
    </lineage>
</organism>
<reference evidence="2 3" key="1">
    <citation type="submission" date="2015-01" db="EMBL/GenBank/DDBJ databases">
        <title>The Genome Sequence of Cladophialophora immunda CBS83496.</title>
        <authorList>
            <consortium name="The Broad Institute Genomics Platform"/>
            <person name="Cuomo C."/>
            <person name="de Hoog S."/>
            <person name="Gorbushina A."/>
            <person name="Stielow B."/>
            <person name="Teixiera M."/>
            <person name="Abouelleil A."/>
            <person name="Chapman S.B."/>
            <person name="Priest M."/>
            <person name="Young S.K."/>
            <person name="Wortman J."/>
            <person name="Nusbaum C."/>
            <person name="Birren B."/>
        </authorList>
    </citation>
    <scope>NUCLEOTIDE SEQUENCE [LARGE SCALE GENOMIC DNA]</scope>
    <source>
        <strain evidence="2 3">CBS 83496</strain>
    </source>
</reference>
<dbReference type="GeneID" id="27341735"/>
<keyword evidence="1" id="KW-1133">Transmembrane helix</keyword>
<gene>
    <name evidence="2" type="ORF">PV07_02541</name>
</gene>
<evidence type="ECO:0000256" key="1">
    <source>
        <dbReference type="SAM" id="Phobius"/>
    </source>
</evidence>
<keyword evidence="1" id="KW-0812">Transmembrane</keyword>
<feature type="transmembrane region" description="Helical" evidence="1">
    <location>
        <begin position="315"/>
        <end position="342"/>
    </location>
</feature>
<evidence type="ECO:0000313" key="3">
    <source>
        <dbReference type="Proteomes" id="UP000054466"/>
    </source>
</evidence>
<evidence type="ECO:0000313" key="2">
    <source>
        <dbReference type="EMBL" id="KIW30848.1"/>
    </source>
</evidence>
<keyword evidence="1" id="KW-0472">Membrane</keyword>
<name>A0A0D2CI76_9EURO</name>
<dbReference type="AlphaFoldDB" id="A0A0D2CI76"/>
<dbReference type="Proteomes" id="UP000054466">
    <property type="component" value="Unassembled WGS sequence"/>
</dbReference>
<keyword evidence="3" id="KW-1185">Reference proteome</keyword>
<proteinExistence type="predicted"/>
<dbReference type="OrthoDB" id="5428890at2759"/>
<sequence>MTLQDTPICDDPQPQESDSIIETYFSLVCGRDGVKPSDFDEYFTSYKDETALLLLKGGEYRANRWKFPIHTHRHAIEVVEILQMNASTAHRDEVRKQVRQRLSLPPTSSFEAEDEAIDFTLRLWLMINFRDPQHVGLGQGRPPIVWRNNRTLSAQVESLFAKSTTELSPLQRRLHPNFKAVNLVNICRLKLKWTSSLEDHLRLDRDHNTLWIFPGRRFLKFAAGSSTLPICAELLDETSRTLDLLFPSWDQDMKRMMKKLKRDFHRVHCRDRSLDLRHYLFWRDRLLELYEDVYLAPPGGWAQLWYDQRDPQKFWTFWVALVVLVLTVLSTVATLLQTVLALRQS</sequence>
<accession>A0A0D2CI76</accession>
<protein>
    <submittedName>
        <fullName evidence="2">Uncharacterized protein</fullName>
    </submittedName>
</protein>
<dbReference type="EMBL" id="KN847041">
    <property type="protein sequence ID" value="KIW30848.1"/>
    <property type="molecule type" value="Genomic_DNA"/>
</dbReference>
<dbReference type="RefSeq" id="XP_016251064.1">
    <property type="nucleotide sequence ID" value="XM_016389162.1"/>
</dbReference>
<dbReference type="HOGENOM" id="CLU_053383_1_0_1"/>